<feature type="transmembrane region" description="Helical" evidence="7">
    <location>
        <begin position="20"/>
        <end position="39"/>
    </location>
</feature>
<dbReference type="GO" id="GO:0043190">
    <property type="term" value="C:ATP-binding cassette (ABC) transporter complex"/>
    <property type="evidence" value="ECO:0007669"/>
    <property type="project" value="InterPro"/>
</dbReference>
<keyword evidence="12" id="KW-1185">Reference proteome</keyword>
<evidence type="ECO:0000313" key="9">
    <source>
        <dbReference type="EMBL" id="OPE54724.1"/>
    </source>
</evidence>
<keyword evidence="2 7" id="KW-0813">Transport</keyword>
<dbReference type="CDD" id="cd06261">
    <property type="entry name" value="TM_PBP2"/>
    <property type="match status" value="1"/>
</dbReference>
<name>A0A1Q4HB71_9MYCO</name>
<dbReference type="InterPro" id="IPR000515">
    <property type="entry name" value="MetI-like"/>
</dbReference>
<evidence type="ECO:0000313" key="10">
    <source>
        <dbReference type="EMBL" id="PEG51232.1"/>
    </source>
</evidence>
<evidence type="ECO:0000256" key="4">
    <source>
        <dbReference type="ARBA" id="ARBA00022692"/>
    </source>
</evidence>
<evidence type="ECO:0000259" key="8">
    <source>
        <dbReference type="PROSITE" id="PS50928"/>
    </source>
</evidence>
<comment type="similarity">
    <text evidence="7">Belongs to the binding-protein-dependent transport system permease family.</text>
</comment>
<dbReference type="NCBIfam" id="TIGR01726">
    <property type="entry name" value="HEQRo_perm_3TM"/>
    <property type="match status" value="1"/>
</dbReference>
<keyword evidence="3" id="KW-1003">Cell membrane</keyword>
<feature type="transmembrane region" description="Helical" evidence="7">
    <location>
        <begin position="100"/>
        <end position="126"/>
    </location>
</feature>
<evidence type="ECO:0000256" key="1">
    <source>
        <dbReference type="ARBA" id="ARBA00004651"/>
    </source>
</evidence>
<dbReference type="Pfam" id="PF00528">
    <property type="entry name" value="BPD_transp_1"/>
    <property type="match status" value="1"/>
</dbReference>
<evidence type="ECO:0000313" key="12">
    <source>
        <dbReference type="Proteomes" id="UP000220340"/>
    </source>
</evidence>
<dbReference type="GO" id="GO:0006865">
    <property type="term" value="P:amino acid transport"/>
    <property type="evidence" value="ECO:0007669"/>
    <property type="project" value="TreeGrafter"/>
</dbReference>
<protein>
    <submittedName>
        <fullName evidence="10">Amino acid ABC transporter permease</fullName>
    </submittedName>
    <submittedName>
        <fullName evidence="9">Glutamate ABC transporter permease</fullName>
    </submittedName>
</protein>
<dbReference type="PANTHER" id="PTHR30614:SF21">
    <property type="entry name" value="AMINO ACID ABC TRANSPORTER PERMEASE"/>
    <property type="match status" value="1"/>
</dbReference>
<organism evidence="10 12">
    <name type="scientific">Mycolicibacterium diernhoferi</name>
    <dbReference type="NCBI Taxonomy" id="1801"/>
    <lineage>
        <taxon>Bacteria</taxon>
        <taxon>Bacillati</taxon>
        <taxon>Actinomycetota</taxon>
        <taxon>Actinomycetes</taxon>
        <taxon>Mycobacteriales</taxon>
        <taxon>Mycobacteriaceae</taxon>
        <taxon>Mycolicibacterium</taxon>
    </lineage>
</organism>
<dbReference type="EMBL" id="MIJD01000068">
    <property type="protein sequence ID" value="OPE54724.1"/>
    <property type="molecule type" value="Genomic_DNA"/>
</dbReference>
<evidence type="ECO:0000256" key="6">
    <source>
        <dbReference type="ARBA" id="ARBA00023136"/>
    </source>
</evidence>
<dbReference type="EMBL" id="PDCR01000061">
    <property type="protein sequence ID" value="PEG51232.1"/>
    <property type="molecule type" value="Genomic_DNA"/>
</dbReference>
<feature type="transmembrane region" description="Helical" evidence="7">
    <location>
        <begin position="239"/>
        <end position="261"/>
    </location>
</feature>
<dbReference type="Proteomes" id="UP000191039">
    <property type="component" value="Unassembled WGS sequence"/>
</dbReference>
<comment type="caution">
    <text evidence="10">The sequence shown here is derived from an EMBL/GenBank/DDBJ whole genome shotgun (WGS) entry which is preliminary data.</text>
</comment>
<feature type="transmembrane region" description="Helical" evidence="7">
    <location>
        <begin position="138"/>
        <end position="160"/>
    </location>
</feature>
<dbReference type="InterPro" id="IPR010065">
    <property type="entry name" value="AA_ABC_transptr_permease_3TM"/>
</dbReference>
<dbReference type="PROSITE" id="PS50928">
    <property type="entry name" value="ABC_TM1"/>
    <property type="match status" value="1"/>
</dbReference>
<dbReference type="SUPFAM" id="SSF161098">
    <property type="entry name" value="MetI-like"/>
    <property type="match status" value="1"/>
</dbReference>
<dbReference type="GO" id="GO:0022857">
    <property type="term" value="F:transmembrane transporter activity"/>
    <property type="evidence" value="ECO:0007669"/>
    <property type="project" value="InterPro"/>
</dbReference>
<evidence type="ECO:0000313" key="11">
    <source>
        <dbReference type="Proteomes" id="UP000191039"/>
    </source>
</evidence>
<keyword evidence="4 7" id="KW-0812">Transmembrane</keyword>
<evidence type="ECO:0000256" key="5">
    <source>
        <dbReference type="ARBA" id="ARBA00022989"/>
    </source>
</evidence>
<dbReference type="OrthoDB" id="4543034at2"/>
<dbReference type="STRING" id="1801.BRW64_17040"/>
<comment type="subcellular location">
    <subcellularLocation>
        <location evidence="1 7">Cell membrane</location>
        <topology evidence="1 7">Multi-pass membrane protein</topology>
    </subcellularLocation>
</comment>
<dbReference type="PANTHER" id="PTHR30614">
    <property type="entry name" value="MEMBRANE COMPONENT OF AMINO ACID ABC TRANSPORTER"/>
    <property type="match status" value="1"/>
</dbReference>
<dbReference type="InterPro" id="IPR043429">
    <property type="entry name" value="ArtM/GltK/GlnP/TcyL/YhdX-like"/>
</dbReference>
<accession>A0A1Q4HB71</accession>
<keyword evidence="5 7" id="KW-1133">Transmembrane helix</keyword>
<evidence type="ECO:0000256" key="7">
    <source>
        <dbReference type="RuleBase" id="RU363032"/>
    </source>
</evidence>
<dbReference type="InterPro" id="IPR035906">
    <property type="entry name" value="MetI-like_sf"/>
</dbReference>
<feature type="domain" description="ABC transmembrane type-1" evidence="8">
    <location>
        <begin position="69"/>
        <end position="260"/>
    </location>
</feature>
<evidence type="ECO:0000256" key="3">
    <source>
        <dbReference type="ARBA" id="ARBA00022475"/>
    </source>
</evidence>
<reference evidence="10 12" key="2">
    <citation type="submission" date="2017-10" db="EMBL/GenBank/DDBJ databases">
        <title>The new phylogeny of genus Mycobacterium.</title>
        <authorList>
            <person name="Tortoli E."/>
            <person name="Trovato A."/>
            <person name="Cirillo D.M."/>
        </authorList>
    </citation>
    <scope>NUCLEOTIDE SEQUENCE [LARGE SCALE GENOMIC DNA]</scope>
    <source>
        <strain evidence="10 12">IP141170001</strain>
    </source>
</reference>
<dbReference type="Gene3D" id="1.10.3720.10">
    <property type="entry name" value="MetI-like"/>
    <property type="match status" value="1"/>
</dbReference>
<feature type="transmembrane region" description="Helical" evidence="7">
    <location>
        <begin position="73"/>
        <end position="93"/>
    </location>
</feature>
<keyword evidence="6 7" id="KW-0472">Membrane</keyword>
<evidence type="ECO:0000256" key="2">
    <source>
        <dbReference type="ARBA" id="ARBA00022448"/>
    </source>
</evidence>
<reference evidence="9 11" key="1">
    <citation type="submission" date="2016-09" db="EMBL/GenBank/DDBJ databases">
        <title>genome sequences of unsequenced Mycobacteria.</title>
        <authorList>
            <person name="Greninger A.L."/>
            <person name="Jerome K.R."/>
            <person name="Mcnair B."/>
            <person name="Wallis C."/>
            <person name="Fang F."/>
        </authorList>
    </citation>
    <scope>NUCLEOTIDE SEQUENCE [LARGE SCALE GENOMIC DNA]</scope>
    <source>
        <strain evidence="9 11">BM1</strain>
    </source>
</reference>
<gene>
    <name evidence="9" type="ORF">BV510_08820</name>
    <name evidence="10" type="ORF">CRI78_27735</name>
</gene>
<proteinExistence type="inferred from homology"/>
<dbReference type="Proteomes" id="UP000220340">
    <property type="component" value="Unassembled WGS sequence"/>
</dbReference>
<dbReference type="AlphaFoldDB" id="A0A1Q4HB71"/>
<sequence>MTGASVLFDAPGPRGRRRNAILAVVTALVFAAILGWVVWKFAAADQFEPAKWEPFLTANLWTTYVLPGIEGTLTAAAVSIVLALVLGCALGIGRLSPVRAVSWACAVFVEFFRAVPVLIMMLFSYALFAQYNVFASQYLALAGVITGLTLYNSAVIAEIVRTGVHALPRGQAEAASALGLTWGQSMRSIQLPQAITSMLPVLISQMVVVLKDTAIGYQITFVEMVRQGQSIGSAYGNYIPALLVIAALMIALNFALSAFATRLEARLRRSKKGPAPVPKSAVQDTPVV</sequence>
<dbReference type="RefSeq" id="WP_073857457.1">
    <property type="nucleotide sequence ID" value="NZ_BAAATC010000019.1"/>
</dbReference>